<keyword evidence="1" id="KW-0472">Membrane</keyword>
<dbReference type="Proteomes" id="UP000468443">
    <property type="component" value="Unassembled WGS sequence"/>
</dbReference>
<gene>
    <name evidence="3" type="ORF">GWK09_04255</name>
</gene>
<feature type="transmembrane region" description="Helical" evidence="1">
    <location>
        <begin position="34"/>
        <end position="60"/>
    </location>
</feature>
<keyword evidence="4" id="KW-1185">Reference proteome</keyword>
<evidence type="ECO:0000256" key="1">
    <source>
        <dbReference type="SAM" id="Phobius"/>
    </source>
</evidence>
<comment type="caution">
    <text evidence="3">The sequence shown here is derived from an EMBL/GenBank/DDBJ whole genome shotgun (WGS) entry which is preliminary data.</text>
</comment>
<dbReference type="InterPro" id="IPR021309">
    <property type="entry name" value="YgaP-like_TM"/>
</dbReference>
<evidence type="ECO:0000313" key="4">
    <source>
        <dbReference type="Proteomes" id="UP000468443"/>
    </source>
</evidence>
<accession>A0A6P0U938</accession>
<feature type="domain" description="Inner membrane protein YgaP-like transmembrane" evidence="2">
    <location>
        <begin position="13"/>
        <end position="61"/>
    </location>
</feature>
<organism evidence="3 4">
    <name type="scientific">Muriicola jejuensis</name>
    <dbReference type="NCBI Taxonomy" id="504488"/>
    <lineage>
        <taxon>Bacteria</taxon>
        <taxon>Pseudomonadati</taxon>
        <taxon>Bacteroidota</taxon>
        <taxon>Flavobacteriia</taxon>
        <taxon>Flavobacteriales</taxon>
        <taxon>Flavobacteriaceae</taxon>
        <taxon>Muriicola</taxon>
    </lineage>
</organism>
<protein>
    <submittedName>
        <fullName evidence="3">DUF2892 domain-containing protein</fullName>
    </submittedName>
</protein>
<reference evidence="3 4" key="1">
    <citation type="submission" date="2020-01" db="EMBL/GenBank/DDBJ databases">
        <title>Muriicola jejuensis KCTC 22299.</title>
        <authorList>
            <person name="Wang G."/>
        </authorList>
    </citation>
    <scope>NUCLEOTIDE SEQUENCE [LARGE SCALE GENOMIC DNA]</scope>
    <source>
        <strain evidence="3 4">KCTC 22299</strain>
    </source>
</reference>
<keyword evidence="1" id="KW-0812">Transmembrane</keyword>
<dbReference type="AlphaFoldDB" id="A0A6P0U938"/>
<dbReference type="Pfam" id="PF11127">
    <property type="entry name" value="YgaP-like_TM"/>
    <property type="match status" value="1"/>
</dbReference>
<sequence length="74" mass="8203">MKNNHAKVRAHDAIVGVLYLISAGLTLYTQNLNFLWIAVAVGGLQILSPLTKFCPVYFVLNKMMPDTEPLQDGK</sequence>
<evidence type="ECO:0000313" key="3">
    <source>
        <dbReference type="EMBL" id="NER09715.1"/>
    </source>
</evidence>
<keyword evidence="1" id="KW-1133">Transmembrane helix</keyword>
<dbReference type="RefSeq" id="WP_163691758.1">
    <property type="nucleotide sequence ID" value="NZ_FXTW01000001.1"/>
</dbReference>
<name>A0A6P0U938_9FLAO</name>
<feature type="transmembrane region" description="Helical" evidence="1">
    <location>
        <begin position="12"/>
        <end position="28"/>
    </location>
</feature>
<evidence type="ECO:0000259" key="2">
    <source>
        <dbReference type="Pfam" id="PF11127"/>
    </source>
</evidence>
<dbReference type="EMBL" id="JAABOP010000001">
    <property type="protein sequence ID" value="NER09715.1"/>
    <property type="molecule type" value="Genomic_DNA"/>
</dbReference>
<proteinExistence type="predicted"/>
<dbReference type="Gene3D" id="6.10.140.1340">
    <property type="match status" value="1"/>
</dbReference>